<gene>
    <name evidence="2" type="ORF">AMJ74_00515</name>
</gene>
<evidence type="ECO:0000256" key="1">
    <source>
        <dbReference type="SAM" id="Phobius"/>
    </source>
</evidence>
<protein>
    <submittedName>
        <fullName evidence="2">Uncharacterized protein</fullName>
    </submittedName>
</protein>
<reference evidence="2 3" key="1">
    <citation type="journal article" date="2015" name="Microbiome">
        <title>Genomic resolution of linkages in carbon, nitrogen, and sulfur cycling among widespread estuary sediment bacteria.</title>
        <authorList>
            <person name="Baker B.J."/>
            <person name="Lazar C.S."/>
            <person name="Teske A.P."/>
            <person name="Dick G.J."/>
        </authorList>
    </citation>
    <scope>NUCLEOTIDE SEQUENCE [LARGE SCALE GENOMIC DNA]</scope>
    <source>
        <strain evidence="2">SM1_77</strain>
    </source>
</reference>
<accession>A0A0S8K1J9</accession>
<proteinExistence type="predicted"/>
<dbReference type="AlphaFoldDB" id="A0A0S8K1J9"/>
<keyword evidence="1" id="KW-0812">Transmembrane</keyword>
<name>A0A0S8K1J9_UNCW3</name>
<feature type="transmembrane region" description="Helical" evidence="1">
    <location>
        <begin position="12"/>
        <end position="32"/>
    </location>
</feature>
<evidence type="ECO:0000313" key="3">
    <source>
        <dbReference type="Proteomes" id="UP000050975"/>
    </source>
</evidence>
<dbReference type="EMBL" id="LJVE01000004">
    <property type="protein sequence ID" value="KPL15833.1"/>
    <property type="molecule type" value="Genomic_DNA"/>
</dbReference>
<keyword evidence="1" id="KW-1133">Transmembrane helix</keyword>
<organism evidence="2 3">
    <name type="scientific">candidate division WOR_3 bacterium SM1_77</name>
    <dbReference type="NCBI Taxonomy" id="1703778"/>
    <lineage>
        <taxon>Bacteria</taxon>
        <taxon>Bacteria division WOR-3</taxon>
    </lineage>
</organism>
<dbReference type="Proteomes" id="UP000050975">
    <property type="component" value="Unassembled WGS sequence"/>
</dbReference>
<sequence length="265" mass="29630">MKGKRHIRHIAPLFIVLLWVLIPSCGFITVLFDNDGNSDSNTSYTVIMTYTYNGGQIIDETSPLFFLLIPLNENKEFEDGSFDRAGMGSSISVTGAVTFSNLQKGPYALLWYIDAQLPQGELNAGEVYSFYNRRDLASSFRYPDYIWVDSSFDGFHLDLWDDFSLQGIEVVVPVEGETLHGENLGGSLHRIFVIGFTFDKTIDTIQFHIDGVSKGGFTPGGENPWIFSINMYGEIAGWHNLEVYGMAGGYTVATDFHGFYYTPPS</sequence>
<comment type="caution">
    <text evidence="2">The sequence shown here is derived from an EMBL/GenBank/DDBJ whole genome shotgun (WGS) entry which is preliminary data.</text>
</comment>
<evidence type="ECO:0000313" key="2">
    <source>
        <dbReference type="EMBL" id="KPL15833.1"/>
    </source>
</evidence>
<keyword evidence="1" id="KW-0472">Membrane</keyword>